<sequence>MDSDSKRQKIRRPRMILGIWAPALLRSLSHLPELLQLDLDGGDGWEVRGLRKETPAGDCEHRGSPPDFEPPPGSLPPVSEPPPGGISITVVLLKSNLAFSVSFPKRKFQIVLFSIGKTSAIHWPVWMKNAADNFKSENQQRNFIFMGRLELLDLAISLLKSREIILK</sequence>
<dbReference type="Proteomes" id="UP001291623">
    <property type="component" value="Unassembled WGS sequence"/>
</dbReference>
<protein>
    <submittedName>
        <fullName evidence="2">Uncharacterized protein</fullName>
    </submittedName>
</protein>
<dbReference type="EMBL" id="JAVYJV010000013">
    <property type="protein sequence ID" value="KAK4355095.1"/>
    <property type="molecule type" value="Genomic_DNA"/>
</dbReference>
<proteinExistence type="predicted"/>
<keyword evidence="3" id="KW-1185">Reference proteome</keyword>
<name>A0AAE1RP09_9SOLA</name>
<reference evidence="2" key="1">
    <citation type="submission" date="2023-12" db="EMBL/GenBank/DDBJ databases">
        <title>Genome assembly of Anisodus tanguticus.</title>
        <authorList>
            <person name="Wang Y.-J."/>
        </authorList>
    </citation>
    <scope>NUCLEOTIDE SEQUENCE</scope>
    <source>
        <strain evidence="2">KB-2021</strain>
        <tissue evidence="2">Leaf</tissue>
    </source>
</reference>
<organism evidence="2 3">
    <name type="scientific">Anisodus tanguticus</name>
    <dbReference type="NCBI Taxonomy" id="243964"/>
    <lineage>
        <taxon>Eukaryota</taxon>
        <taxon>Viridiplantae</taxon>
        <taxon>Streptophyta</taxon>
        <taxon>Embryophyta</taxon>
        <taxon>Tracheophyta</taxon>
        <taxon>Spermatophyta</taxon>
        <taxon>Magnoliopsida</taxon>
        <taxon>eudicotyledons</taxon>
        <taxon>Gunneridae</taxon>
        <taxon>Pentapetalae</taxon>
        <taxon>asterids</taxon>
        <taxon>lamiids</taxon>
        <taxon>Solanales</taxon>
        <taxon>Solanaceae</taxon>
        <taxon>Solanoideae</taxon>
        <taxon>Hyoscyameae</taxon>
        <taxon>Anisodus</taxon>
    </lineage>
</organism>
<feature type="region of interest" description="Disordered" evidence="1">
    <location>
        <begin position="48"/>
        <end position="78"/>
    </location>
</feature>
<comment type="caution">
    <text evidence="2">The sequence shown here is derived from an EMBL/GenBank/DDBJ whole genome shotgun (WGS) entry which is preliminary data.</text>
</comment>
<evidence type="ECO:0000313" key="3">
    <source>
        <dbReference type="Proteomes" id="UP001291623"/>
    </source>
</evidence>
<accession>A0AAE1RP09</accession>
<evidence type="ECO:0000256" key="1">
    <source>
        <dbReference type="SAM" id="MobiDB-lite"/>
    </source>
</evidence>
<dbReference type="AlphaFoldDB" id="A0AAE1RP09"/>
<evidence type="ECO:0000313" key="2">
    <source>
        <dbReference type="EMBL" id="KAK4355095.1"/>
    </source>
</evidence>
<feature type="compositionally biased region" description="Pro residues" evidence="1">
    <location>
        <begin position="67"/>
        <end position="78"/>
    </location>
</feature>
<feature type="compositionally biased region" description="Basic and acidic residues" evidence="1">
    <location>
        <begin position="48"/>
        <end position="64"/>
    </location>
</feature>
<gene>
    <name evidence="2" type="ORF">RND71_024066</name>
</gene>